<keyword evidence="3" id="KW-0949">S-adenosyl-L-methionine</keyword>
<dbReference type="GO" id="GO:0046983">
    <property type="term" value="F:protein dimerization activity"/>
    <property type="evidence" value="ECO:0007669"/>
    <property type="project" value="InterPro"/>
</dbReference>
<name>A0AAW1Q1G5_9CHLO</name>
<keyword evidence="7" id="KW-1185">Reference proteome</keyword>
<dbReference type="InterPro" id="IPR029063">
    <property type="entry name" value="SAM-dependent_MTases_sf"/>
</dbReference>
<accession>A0AAW1Q1G5</accession>
<evidence type="ECO:0008006" key="8">
    <source>
        <dbReference type="Google" id="ProtNLM"/>
    </source>
</evidence>
<dbReference type="InterPro" id="IPR016461">
    <property type="entry name" value="COMT-like"/>
</dbReference>
<dbReference type="InterPro" id="IPR012967">
    <property type="entry name" value="COMT_dimerisation"/>
</dbReference>
<evidence type="ECO:0000313" key="6">
    <source>
        <dbReference type="EMBL" id="KAK9815541.1"/>
    </source>
</evidence>
<dbReference type="Gene3D" id="1.10.10.10">
    <property type="entry name" value="Winged helix-like DNA-binding domain superfamily/Winged helix DNA-binding domain"/>
    <property type="match status" value="1"/>
</dbReference>
<evidence type="ECO:0000259" key="4">
    <source>
        <dbReference type="Pfam" id="PF00891"/>
    </source>
</evidence>
<sequence>MDMSLGIWRSQVIATLAELGVADILKHGPKTAAELASLTGVADPDKMFRLMRAAVGLGIFAGDASALEGPVRFRNNRLSAVLREDHPNTVKWMLSVTAVDMHKPWGALKDSLQQGQEGDLPSATSPHDVYVLRNILHDWTDDHCISILKSVKAAVGDSNATLAVIENVLAPGLSETMPLRLLEDIAMLVTVDGKERTRREWEQLLSAGGFHIRQVHAIGGVFSILEAEAV</sequence>
<organism evidence="6 7">
    <name type="scientific">[Myrmecia] bisecta</name>
    <dbReference type="NCBI Taxonomy" id="41462"/>
    <lineage>
        <taxon>Eukaryota</taxon>
        <taxon>Viridiplantae</taxon>
        <taxon>Chlorophyta</taxon>
        <taxon>core chlorophytes</taxon>
        <taxon>Trebouxiophyceae</taxon>
        <taxon>Trebouxiales</taxon>
        <taxon>Trebouxiaceae</taxon>
        <taxon>Myrmecia</taxon>
    </lineage>
</organism>
<comment type="caution">
    <text evidence="6">The sequence shown here is derived from an EMBL/GenBank/DDBJ whole genome shotgun (WGS) entry which is preliminary data.</text>
</comment>
<dbReference type="AlphaFoldDB" id="A0AAW1Q1G5"/>
<dbReference type="Pfam" id="PF08100">
    <property type="entry name" value="Dimerisation"/>
    <property type="match status" value="1"/>
</dbReference>
<evidence type="ECO:0000313" key="7">
    <source>
        <dbReference type="Proteomes" id="UP001489004"/>
    </source>
</evidence>
<dbReference type="Pfam" id="PF00891">
    <property type="entry name" value="Methyltransf_2"/>
    <property type="match status" value="1"/>
</dbReference>
<dbReference type="GO" id="GO:0032259">
    <property type="term" value="P:methylation"/>
    <property type="evidence" value="ECO:0007669"/>
    <property type="project" value="UniProtKB-KW"/>
</dbReference>
<dbReference type="InterPro" id="IPR001077">
    <property type="entry name" value="COMT_C"/>
</dbReference>
<feature type="domain" description="O-methyltransferase C-terminal" evidence="4">
    <location>
        <begin position="116"/>
        <end position="210"/>
    </location>
</feature>
<evidence type="ECO:0000256" key="3">
    <source>
        <dbReference type="ARBA" id="ARBA00022691"/>
    </source>
</evidence>
<feature type="domain" description="O-methyltransferase dimerisation" evidence="5">
    <location>
        <begin position="1"/>
        <end position="82"/>
    </location>
</feature>
<dbReference type="EMBL" id="JALJOR010000006">
    <property type="protein sequence ID" value="KAK9815541.1"/>
    <property type="molecule type" value="Genomic_DNA"/>
</dbReference>
<dbReference type="PROSITE" id="PS51683">
    <property type="entry name" value="SAM_OMT_II"/>
    <property type="match status" value="1"/>
</dbReference>
<reference evidence="6 7" key="1">
    <citation type="journal article" date="2024" name="Nat. Commun.">
        <title>Phylogenomics reveals the evolutionary origins of lichenization in chlorophyte algae.</title>
        <authorList>
            <person name="Puginier C."/>
            <person name="Libourel C."/>
            <person name="Otte J."/>
            <person name="Skaloud P."/>
            <person name="Haon M."/>
            <person name="Grisel S."/>
            <person name="Petersen M."/>
            <person name="Berrin J.G."/>
            <person name="Delaux P.M."/>
            <person name="Dal Grande F."/>
            <person name="Keller J."/>
        </authorList>
    </citation>
    <scope>NUCLEOTIDE SEQUENCE [LARGE SCALE GENOMIC DNA]</scope>
    <source>
        <strain evidence="6 7">SAG 2043</strain>
    </source>
</reference>
<dbReference type="InterPro" id="IPR036388">
    <property type="entry name" value="WH-like_DNA-bd_sf"/>
</dbReference>
<keyword evidence="2" id="KW-0808">Transferase</keyword>
<keyword evidence="1" id="KW-0489">Methyltransferase</keyword>
<evidence type="ECO:0000259" key="5">
    <source>
        <dbReference type="Pfam" id="PF08100"/>
    </source>
</evidence>
<dbReference type="Gene3D" id="3.40.50.150">
    <property type="entry name" value="Vaccinia Virus protein VP39"/>
    <property type="match status" value="1"/>
</dbReference>
<dbReference type="Proteomes" id="UP001489004">
    <property type="component" value="Unassembled WGS sequence"/>
</dbReference>
<dbReference type="SUPFAM" id="SSF46785">
    <property type="entry name" value="Winged helix' DNA-binding domain"/>
    <property type="match status" value="1"/>
</dbReference>
<dbReference type="PANTHER" id="PTHR43712">
    <property type="entry name" value="PUTATIVE (AFU_ORTHOLOGUE AFUA_4G14580)-RELATED"/>
    <property type="match status" value="1"/>
</dbReference>
<proteinExistence type="predicted"/>
<gene>
    <name evidence="6" type="ORF">WJX72_005411</name>
</gene>
<dbReference type="PANTHER" id="PTHR43712:SF2">
    <property type="entry name" value="O-METHYLTRANSFERASE CICE"/>
    <property type="match status" value="1"/>
</dbReference>
<evidence type="ECO:0000256" key="1">
    <source>
        <dbReference type="ARBA" id="ARBA00022603"/>
    </source>
</evidence>
<protein>
    <recommendedName>
        <fullName evidence="8">O-methyltransferase</fullName>
    </recommendedName>
</protein>
<evidence type="ECO:0000256" key="2">
    <source>
        <dbReference type="ARBA" id="ARBA00022679"/>
    </source>
</evidence>
<dbReference type="GO" id="GO:0008171">
    <property type="term" value="F:O-methyltransferase activity"/>
    <property type="evidence" value="ECO:0007669"/>
    <property type="project" value="InterPro"/>
</dbReference>
<dbReference type="SUPFAM" id="SSF53335">
    <property type="entry name" value="S-adenosyl-L-methionine-dependent methyltransferases"/>
    <property type="match status" value="1"/>
</dbReference>
<dbReference type="InterPro" id="IPR036390">
    <property type="entry name" value="WH_DNA-bd_sf"/>
</dbReference>